<keyword evidence="8" id="KW-1185">Reference proteome</keyword>
<evidence type="ECO:0000256" key="2">
    <source>
        <dbReference type="ARBA" id="ARBA00022670"/>
    </source>
</evidence>
<dbReference type="FunFam" id="3.40.50.1820:FF:000368">
    <property type="entry name" value="Unplaced genomic scaffold supercont2.8, whole genome shotgun sequence"/>
    <property type="match status" value="1"/>
</dbReference>
<dbReference type="EMBL" id="MNAD01001083">
    <property type="protein sequence ID" value="OJT08097.1"/>
    <property type="molecule type" value="Genomic_DNA"/>
</dbReference>
<keyword evidence="5" id="KW-0325">Glycoprotein</keyword>
<feature type="chain" id="PRO_5009890620" description="Serine protease EDA2" evidence="6">
    <location>
        <begin position="22"/>
        <end position="568"/>
    </location>
</feature>
<dbReference type="OrthoDB" id="2130629at2759"/>
<comment type="similarity">
    <text evidence="1">Belongs to the peptidase S28 family.</text>
</comment>
<evidence type="ECO:0000256" key="3">
    <source>
        <dbReference type="ARBA" id="ARBA00022729"/>
    </source>
</evidence>
<dbReference type="GO" id="GO:0006508">
    <property type="term" value="P:proteolysis"/>
    <property type="evidence" value="ECO:0007669"/>
    <property type="project" value="UniProtKB-KW"/>
</dbReference>
<reference evidence="7 8" key="1">
    <citation type="submission" date="2016-10" db="EMBL/GenBank/DDBJ databases">
        <title>Genome sequence of the basidiomycete white-rot fungus Trametes pubescens.</title>
        <authorList>
            <person name="Makela M.R."/>
            <person name="Granchi Z."/>
            <person name="Peng M."/>
            <person name="De Vries R.P."/>
            <person name="Grigoriev I."/>
            <person name="Riley R."/>
            <person name="Hilden K."/>
        </authorList>
    </citation>
    <scope>NUCLEOTIDE SEQUENCE [LARGE SCALE GENOMIC DNA]</scope>
    <source>
        <strain evidence="7 8">FBCC735</strain>
    </source>
</reference>
<organism evidence="7 8">
    <name type="scientific">Trametes pubescens</name>
    <name type="common">White-rot fungus</name>
    <dbReference type="NCBI Taxonomy" id="154538"/>
    <lineage>
        <taxon>Eukaryota</taxon>
        <taxon>Fungi</taxon>
        <taxon>Dikarya</taxon>
        <taxon>Basidiomycota</taxon>
        <taxon>Agaricomycotina</taxon>
        <taxon>Agaricomycetes</taxon>
        <taxon>Polyporales</taxon>
        <taxon>Polyporaceae</taxon>
        <taxon>Trametes</taxon>
    </lineage>
</organism>
<gene>
    <name evidence="7" type="ORF">TRAPUB_1032</name>
</gene>
<dbReference type="InterPro" id="IPR029058">
    <property type="entry name" value="AB_hydrolase_fold"/>
</dbReference>
<dbReference type="PANTHER" id="PTHR11010:SF117">
    <property type="entry name" value="SERINE PROTEASE 16"/>
    <property type="match status" value="1"/>
</dbReference>
<evidence type="ECO:0000256" key="6">
    <source>
        <dbReference type="SAM" id="SignalP"/>
    </source>
</evidence>
<dbReference type="SUPFAM" id="SSF53474">
    <property type="entry name" value="alpha/beta-Hydrolases"/>
    <property type="match status" value="1"/>
</dbReference>
<proteinExistence type="inferred from homology"/>
<dbReference type="InterPro" id="IPR008758">
    <property type="entry name" value="Peptidase_S28"/>
</dbReference>
<evidence type="ECO:0000313" key="8">
    <source>
        <dbReference type="Proteomes" id="UP000184267"/>
    </source>
</evidence>
<dbReference type="Gene3D" id="3.40.50.1820">
    <property type="entry name" value="alpha/beta hydrolase"/>
    <property type="match status" value="2"/>
</dbReference>
<accession>A0A1M2VKJ9</accession>
<sequence length="568" mass="63082">MANMGPLLALLSLFAVRAVCGGIDNVRVLGPQAVNLWQLEAHNSAERASAAPAQLLVQQAGDLSASETLSSEDGSNELLSALERKFPAHWFTQPLDHFTNASGHTFEQRYWISTRHYRPRPDAPVIVLDGGETSGRDRLPFLDTGIVEILTKATGGVGVILEHRYYGRTIPVQNFTTDSLRWLNNAQSAADSANFIANIKFPGINEDLTAPNHPWIYYGGSYAGARAAHMKVLYPDLVYGAIASSGVTHAALELWEYAETIRRAADATCAQHLENSIKIIDALLDVPVTRFPLKALFGLAKLRHDEDFVSLLQSPIGAWQGKVWDPEVGSTGWDEFCTALDKSFVPWDAPEVLSYDEVAGLVTVTEDLKIPLPVYNYAQYIKANYVSRCPAGAVEECFGTYDDAKYQGTDLSQTWRLWMFQVCTEWGYFMTAPPEGQPRIISRRIDLAYESKLCKQAFLPGKDFIVPSLPNITAVNALGDFDIAADRLAIIDGEVDPWRPATPHSEYARDRPDTILQPYKIIPNAVHHYDEYGRRNLSEEPIEIQQIHEQMIGFVASWLSDWEAPAAA</sequence>
<dbReference type="PANTHER" id="PTHR11010">
    <property type="entry name" value="PROTEASE S28 PRO-X CARBOXYPEPTIDASE-RELATED"/>
    <property type="match status" value="1"/>
</dbReference>
<dbReference type="Pfam" id="PF05577">
    <property type="entry name" value="Peptidase_S28"/>
    <property type="match status" value="1"/>
</dbReference>
<feature type="signal peptide" evidence="6">
    <location>
        <begin position="1"/>
        <end position="21"/>
    </location>
</feature>
<dbReference type="Proteomes" id="UP000184267">
    <property type="component" value="Unassembled WGS sequence"/>
</dbReference>
<comment type="caution">
    <text evidence="7">The sequence shown here is derived from an EMBL/GenBank/DDBJ whole genome shotgun (WGS) entry which is preliminary data.</text>
</comment>
<keyword evidence="3 6" id="KW-0732">Signal</keyword>
<keyword evidence="4" id="KW-0378">Hydrolase</keyword>
<evidence type="ECO:0000256" key="1">
    <source>
        <dbReference type="ARBA" id="ARBA00011079"/>
    </source>
</evidence>
<dbReference type="AlphaFoldDB" id="A0A1M2VKJ9"/>
<protein>
    <recommendedName>
        <fullName evidence="9">Serine protease EDA2</fullName>
    </recommendedName>
</protein>
<evidence type="ECO:0000256" key="4">
    <source>
        <dbReference type="ARBA" id="ARBA00022801"/>
    </source>
</evidence>
<name>A0A1M2VKJ9_TRAPU</name>
<dbReference type="GO" id="GO:0008239">
    <property type="term" value="F:dipeptidyl-peptidase activity"/>
    <property type="evidence" value="ECO:0007669"/>
    <property type="project" value="TreeGrafter"/>
</dbReference>
<keyword evidence="2" id="KW-0645">Protease</keyword>
<evidence type="ECO:0000313" key="7">
    <source>
        <dbReference type="EMBL" id="OJT08097.1"/>
    </source>
</evidence>
<dbReference type="GO" id="GO:0070008">
    <property type="term" value="F:serine-type exopeptidase activity"/>
    <property type="evidence" value="ECO:0007669"/>
    <property type="project" value="InterPro"/>
</dbReference>
<evidence type="ECO:0000256" key="5">
    <source>
        <dbReference type="ARBA" id="ARBA00023180"/>
    </source>
</evidence>
<dbReference type="OMA" id="HYAEHFG"/>
<evidence type="ECO:0008006" key="9">
    <source>
        <dbReference type="Google" id="ProtNLM"/>
    </source>
</evidence>